<reference evidence="5" key="1">
    <citation type="journal article" date="2018" name="Genome Biol.">
        <title>SKESA: strategic k-mer extension for scrupulous assemblies.</title>
        <authorList>
            <person name="Souvorov A."/>
            <person name="Agarwala R."/>
            <person name="Lipman D.J."/>
        </authorList>
    </citation>
    <scope>NUCLEOTIDE SEQUENCE</scope>
    <source>
        <strain evidence="5">BCW_3452</strain>
    </source>
</reference>
<dbReference type="Pfam" id="PF08448">
    <property type="entry name" value="PAS_4"/>
    <property type="match status" value="1"/>
</dbReference>
<dbReference type="FunFam" id="3.30.70.270:FF:000001">
    <property type="entry name" value="Diguanylate cyclase domain protein"/>
    <property type="match status" value="1"/>
</dbReference>
<dbReference type="EMBL" id="DACRBY010000001">
    <property type="protein sequence ID" value="HAS8538272.1"/>
    <property type="molecule type" value="Genomic_DNA"/>
</dbReference>
<dbReference type="PANTHER" id="PTHR45138">
    <property type="entry name" value="REGULATORY COMPONENTS OF SENSORY TRANSDUCTION SYSTEM"/>
    <property type="match status" value="1"/>
</dbReference>
<evidence type="ECO:0000256" key="2">
    <source>
        <dbReference type="ARBA" id="ARBA00012528"/>
    </source>
</evidence>
<dbReference type="InterPro" id="IPR050469">
    <property type="entry name" value="Diguanylate_Cyclase"/>
</dbReference>
<dbReference type="PANTHER" id="PTHR45138:SF9">
    <property type="entry name" value="DIGUANYLATE CYCLASE DGCM-RELATED"/>
    <property type="match status" value="1"/>
</dbReference>
<gene>
    <name evidence="5" type="ORF">I7730_00470</name>
</gene>
<dbReference type="Gene3D" id="3.30.450.20">
    <property type="entry name" value="PAS domain"/>
    <property type="match status" value="1"/>
</dbReference>
<dbReference type="Proteomes" id="UP000863257">
    <property type="component" value="Unassembled WGS sequence"/>
</dbReference>
<dbReference type="Gene3D" id="3.30.70.270">
    <property type="match status" value="1"/>
</dbReference>
<dbReference type="InterPro" id="IPR013656">
    <property type="entry name" value="PAS_4"/>
</dbReference>
<evidence type="ECO:0000259" key="4">
    <source>
        <dbReference type="PROSITE" id="PS50887"/>
    </source>
</evidence>
<comment type="catalytic activity">
    <reaction evidence="3">
        <text>2 GTP = 3',3'-c-di-GMP + 2 diphosphate</text>
        <dbReference type="Rhea" id="RHEA:24898"/>
        <dbReference type="ChEBI" id="CHEBI:33019"/>
        <dbReference type="ChEBI" id="CHEBI:37565"/>
        <dbReference type="ChEBI" id="CHEBI:58805"/>
        <dbReference type="EC" id="2.7.7.65"/>
    </reaction>
</comment>
<organism evidence="5">
    <name type="scientific">Vibrio vulnificus</name>
    <dbReference type="NCBI Taxonomy" id="672"/>
    <lineage>
        <taxon>Bacteria</taxon>
        <taxon>Pseudomonadati</taxon>
        <taxon>Pseudomonadota</taxon>
        <taxon>Gammaproteobacteria</taxon>
        <taxon>Vibrionales</taxon>
        <taxon>Vibrionaceae</taxon>
        <taxon>Vibrio</taxon>
    </lineage>
</organism>
<dbReference type="InterPro" id="IPR043128">
    <property type="entry name" value="Rev_trsase/Diguanyl_cyclase"/>
</dbReference>
<dbReference type="GO" id="GO:0052621">
    <property type="term" value="F:diguanylate cyclase activity"/>
    <property type="evidence" value="ECO:0007669"/>
    <property type="project" value="UniProtKB-EC"/>
</dbReference>
<name>A0A8H9MVD3_VIBVL</name>
<dbReference type="NCBIfam" id="TIGR00254">
    <property type="entry name" value="GGDEF"/>
    <property type="match status" value="1"/>
</dbReference>
<protein>
    <recommendedName>
        <fullName evidence="2">diguanylate cyclase</fullName>
        <ecNumber evidence="2">2.7.7.65</ecNumber>
    </recommendedName>
</protein>
<dbReference type="InterPro" id="IPR029787">
    <property type="entry name" value="Nucleotide_cyclase"/>
</dbReference>
<evidence type="ECO:0000256" key="3">
    <source>
        <dbReference type="ARBA" id="ARBA00034247"/>
    </source>
</evidence>
<feature type="domain" description="GGDEF" evidence="4">
    <location>
        <begin position="165"/>
        <end position="296"/>
    </location>
</feature>
<dbReference type="InterPro" id="IPR035965">
    <property type="entry name" value="PAS-like_dom_sf"/>
</dbReference>
<comment type="cofactor">
    <cofactor evidence="1">
        <name>Mg(2+)</name>
        <dbReference type="ChEBI" id="CHEBI:18420"/>
    </cofactor>
</comment>
<dbReference type="Pfam" id="PF00990">
    <property type="entry name" value="GGDEF"/>
    <property type="match status" value="1"/>
</dbReference>
<sequence length="296" mass="33645">MYQKILDSLPFYVFIFTKDGKYIDAYGGLNGKGRIDARSYIGRSLYDVAPKEIATEFHKCVVAAINENKTQTLKYKYDLVKDRVLHPEQEAIRELWFEGVVTPLGDDSYGEPVAVWTAKEITMQHEFEQKLKELSQIDCLTGVLNRRYFEEKYRIHLDQGSSSEFGSALIMLDLDWFKVINDTMGHACGDEVLKHAARILTEETKSIGIVGRVGGEEFAILIKDTTPKEAMLVAEKIRIRIEGEPFSRGLQPIKLTVSIGVTMIDDGEEELSVGMHRADMALYNSKRQGRNRSTYM</sequence>
<reference evidence="5" key="2">
    <citation type="submission" date="2019-01" db="EMBL/GenBank/DDBJ databases">
        <authorList>
            <consortium name="NCBI Pathogen Detection Project"/>
        </authorList>
    </citation>
    <scope>NUCLEOTIDE SEQUENCE</scope>
    <source>
        <strain evidence="5">BCW_3452</strain>
    </source>
</reference>
<dbReference type="PROSITE" id="PS50887">
    <property type="entry name" value="GGDEF"/>
    <property type="match status" value="1"/>
</dbReference>
<dbReference type="EC" id="2.7.7.65" evidence="2"/>
<dbReference type="CDD" id="cd01949">
    <property type="entry name" value="GGDEF"/>
    <property type="match status" value="1"/>
</dbReference>
<dbReference type="InterPro" id="IPR000160">
    <property type="entry name" value="GGDEF_dom"/>
</dbReference>
<dbReference type="SUPFAM" id="SSF55785">
    <property type="entry name" value="PYP-like sensor domain (PAS domain)"/>
    <property type="match status" value="1"/>
</dbReference>
<dbReference type="AlphaFoldDB" id="A0A8H9MVD3"/>
<evidence type="ECO:0000256" key="1">
    <source>
        <dbReference type="ARBA" id="ARBA00001946"/>
    </source>
</evidence>
<dbReference type="SUPFAM" id="SSF55073">
    <property type="entry name" value="Nucleotide cyclase"/>
    <property type="match status" value="1"/>
</dbReference>
<proteinExistence type="predicted"/>
<evidence type="ECO:0000313" key="5">
    <source>
        <dbReference type="EMBL" id="HAS8538272.1"/>
    </source>
</evidence>
<comment type="caution">
    <text evidence="5">The sequence shown here is derived from an EMBL/GenBank/DDBJ whole genome shotgun (WGS) entry which is preliminary data.</text>
</comment>
<dbReference type="SMART" id="SM00267">
    <property type="entry name" value="GGDEF"/>
    <property type="match status" value="1"/>
</dbReference>
<accession>A0A8H9MVD3</accession>